<dbReference type="SUPFAM" id="SSF55604">
    <property type="entry name" value="Glucose permease domain IIB"/>
    <property type="match status" value="1"/>
</dbReference>
<evidence type="ECO:0000256" key="8">
    <source>
        <dbReference type="ARBA" id="ARBA00022777"/>
    </source>
</evidence>
<evidence type="ECO:0000313" key="15">
    <source>
        <dbReference type="EMBL" id="MDQ0361816.1"/>
    </source>
</evidence>
<dbReference type="CDD" id="cd00212">
    <property type="entry name" value="PTS_IIB_glc"/>
    <property type="match status" value="1"/>
</dbReference>
<evidence type="ECO:0000259" key="13">
    <source>
        <dbReference type="PROSITE" id="PS51098"/>
    </source>
</evidence>
<keyword evidence="2" id="KW-0813">Transport</keyword>
<accession>A0ABU0E4H9</accession>
<dbReference type="Pfam" id="PF00367">
    <property type="entry name" value="PTS_EIIB"/>
    <property type="match status" value="1"/>
</dbReference>
<keyword evidence="7 12" id="KW-0812">Transmembrane</keyword>
<dbReference type="InterPro" id="IPR003352">
    <property type="entry name" value="PTS_EIIC"/>
</dbReference>
<dbReference type="RefSeq" id="WP_307408872.1">
    <property type="nucleotide sequence ID" value="NZ_JAUSUR010000004.1"/>
</dbReference>
<feature type="transmembrane region" description="Helical" evidence="12">
    <location>
        <begin position="291"/>
        <end position="315"/>
    </location>
</feature>
<evidence type="ECO:0000256" key="4">
    <source>
        <dbReference type="ARBA" id="ARBA00022597"/>
    </source>
</evidence>
<evidence type="ECO:0000313" key="16">
    <source>
        <dbReference type="Proteomes" id="UP001230220"/>
    </source>
</evidence>
<feature type="transmembrane region" description="Helical" evidence="12">
    <location>
        <begin position="218"/>
        <end position="237"/>
    </location>
</feature>
<dbReference type="Pfam" id="PF02378">
    <property type="entry name" value="PTS_EIIC"/>
    <property type="match status" value="1"/>
</dbReference>
<evidence type="ECO:0000256" key="6">
    <source>
        <dbReference type="ARBA" id="ARBA00022683"/>
    </source>
</evidence>
<feature type="transmembrane region" description="Helical" evidence="12">
    <location>
        <begin position="327"/>
        <end position="349"/>
    </location>
</feature>
<evidence type="ECO:0000256" key="9">
    <source>
        <dbReference type="ARBA" id="ARBA00022989"/>
    </source>
</evidence>
<dbReference type="PANTHER" id="PTHR30175">
    <property type="entry name" value="PHOSPHOTRANSFERASE SYSTEM TRANSPORT PROTEIN"/>
    <property type="match status" value="1"/>
</dbReference>
<dbReference type="Proteomes" id="UP001230220">
    <property type="component" value="Unassembled WGS sequence"/>
</dbReference>
<feature type="transmembrane region" description="Helical" evidence="12">
    <location>
        <begin position="151"/>
        <end position="169"/>
    </location>
</feature>
<feature type="domain" description="PTS EIIB type-1" evidence="13">
    <location>
        <begin position="4"/>
        <end position="86"/>
    </location>
</feature>
<keyword evidence="16" id="KW-1185">Reference proteome</keyword>
<comment type="subcellular location">
    <subcellularLocation>
        <location evidence="1">Cell membrane</location>
        <topology evidence="1">Multi-pass membrane protein</topology>
    </subcellularLocation>
</comment>
<name>A0ABU0E4H9_9FIRM</name>
<feature type="domain" description="PTS EIIC type-1" evidence="14">
    <location>
        <begin position="108"/>
        <end position="468"/>
    </location>
</feature>
<keyword evidence="8" id="KW-0418">Kinase</keyword>
<evidence type="ECO:0000256" key="11">
    <source>
        <dbReference type="PROSITE-ProRule" id="PRU00421"/>
    </source>
</evidence>
<dbReference type="InterPro" id="IPR050558">
    <property type="entry name" value="PTS_Sugar-Specific_Components"/>
</dbReference>
<dbReference type="InterPro" id="IPR013013">
    <property type="entry name" value="PTS_EIIC_1"/>
</dbReference>
<feature type="transmembrane region" description="Helical" evidence="12">
    <location>
        <begin position="249"/>
        <end position="271"/>
    </location>
</feature>
<dbReference type="InterPro" id="IPR001996">
    <property type="entry name" value="PTS_IIB_1"/>
</dbReference>
<protein>
    <submittedName>
        <fullName evidence="15">PTS system beta-glucosides-specific IIC component</fullName>
    </submittedName>
</protein>
<dbReference type="InterPro" id="IPR018113">
    <property type="entry name" value="PTrfase_EIIB_Cys"/>
</dbReference>
<dbReference type="PROSITE" id="PS51098">
    <property type="entry name" value="PTS_EIIB_TYPE_1"/>
    <property type="match status" value="1"/>
</dbReference>
<feature type="transmembrane region" description="Helical" evidence="12">
    <location>
        <begin position="181"/>
        <end position="198"/>
    </location>
</feature>
<keyword evidence="5" id="KW-0808">Transferase</keyword>
<dbReference type="PROSITE" id="PS01035">
    <property type="entry name" value="PTS_EIIB_TYPE_1_CYS"/>
    <property type="match status" value="1"/>
</dbReference>
<dbReference type="PANTHER" id="PTHR30175:SF1">
    <property type="entry name" value="PTS SYSTEM ARBUTIN-, CELLOBIOSE-, AND SALICIN-SPECIFIC EIIBC COMPONENT-RELATED"/>
    <property type="match status" value="1"/>
</dbReference>
<evidence type="ECO:0000256" key="3">
    <source>
        <dbReference type="ARBA" id="ARBA00022475"/>
    </source>
</evidence>
<evidence type="ECO:0000256" key="2">
    <source>
        <dbReference type="ARBA" id="ARBA00022448"/>
    </source>
</evidence>
<feature type="active site" description="Phosphocysteine intermediate; for EIIB activity" evidence="11">
    <location>
        <position position="26"/>
    </location>
</feature>
<gene>
    <name evidence="15" type="ORF">J2S15_002566</name>
</gene>
<keyword evidence="10 12" id="KW-0472">Membrane</keyword>
<keyword evidence="3" id="KW-1003">Cell membrane</keyword>
<evidence type="ECO:0000256" key="7">
    <source>
        <dbReference type="ARBA" id="ARBA00022692"/>
    </source>
</evidence>
<keyword evidence="9 12" id="KW-1133">Transmembrane helix</keyword>
<evidence type="ECO:0000259" key="14">
    <source>
        <dbReference type="PROSITE" id="PS51103"/>
    </source>
</evidence>
<keyword evidence="4" id="KW-0762">Sugar transport</keyword>
<comment type="caution">
    <text evidence="15">The sequence shown here is derived from an EMBL/GenBank/DDBJ whole genome shotgun (WGS) entry which is preliminary data.</text>
</comment>
<keyword evidence="6" id="KW-0598">Phosphotransferase system</keyword>
<feature type="transmembrane region" description="Helical" evidence="12">
    <location>
        <begin position="361"/>
        <end position="382"/>
    </location>
</feature>
<dbReference type="EMBL" id="JAUSUR010000004">
    <property type="protein sequence ID" value="MDQ0361816.1"/>
    <property type="molecule type" value="Genomic_DNA"/>
</dbReference>
<dbReference type="InterPro" id="IPR036878">
    <property type="entry name" value="Glu_permease_IIB"/>
</dbReference>
<dbReference type="Gene3D" id="3.30.1360.60">
    <property type="entry name" value="Glucose permease domain IIB"/>
    <property type="match status" value="1"/>
</dbReference>
<dbReference type="PROSITE" id="PS51103">
    <property type="entry name" value="PTS_EIIC_TYPE_1"/>
    <property type="match status" value="1"/>
</dbReference>
<feature type="transmembrane region" description="Helical" evidence="12">
    <location>
        <begin position="389"/>
        <end position="411"/>
    </location>
</feature>
<sequence length="468" mass="49915">MNKKELATSIIEKVGGADNIEFVTHCITRLRFRIKDMNKVDVDSLKATSDVMGVVDKGGQLQLIIGPAVQELFSEVSSQLPNTEVAAGEEEPKKKDFSLKGIGNTIMDVVGACIAPMLPILTAAGLIKLIVALLGPTMLNVLPETNDLMRLLTFVGDAGFYFFPMYVAYGAAKKFNTSIPLSLFIAGILLHPTLFQIVEEGQAFSVYGIPMKLTTYSSSFISMIMICWAMSYLEKGLRKVIPTALKSMLLPLLTVLIMLPIALCILGPVGAFVGDGLAVAITKLHEVLGPIAVGLVAALWPLLIATGMHQALIAVGVTQIATQGFESIMFVGASIGNYALIAISLAYLIKIKGAENKAYASSSAVTLILGGISEPVLFGILLRYKRSIIYLLASGFAGGLIAGLLSVKYYFFGATNILAFLSFAGGESSNMTYAIIACAVTFVIAFVMSMIFGFGEDDAVVEIESENK</sequence>
<proteinExistence type="predicted"/>
<feature type="transmembrane region" description="Helical" evidence="12">
    <location>
        <begin position="109"/>
        <end position="131"/>
    </location>
</feature>
<reference evidence="15 16" key="1">
    <citation type="submission" date="2023-07" db="EMBL/GenBank/DDBJ databases">
        <title>Genomic Encyclopedia of Type Strains, Phase IV (KMG-IV): sequencing the most valuable type-strain genomes for metagenomic binning, comparative biology and taxonomic classification.</title>
        <authorList>
            <person name="Goeker M."/>
        </authorList>
    </citation>
    <scope>NUCLEOTIDE SEQUENCE [LARGE SCALE GENOMIC DNA]</scope>
    <source>
        <strain evidence="15 16">DSM 16784</strain>
    </source>
</reference>
<evidence type="ECO:0000256" key="12">
    <source>
        <dbReference type="SAM" id="Phobius"/>
    </source>
</evidence>
<evidence type="ECO:0000256" key="5">
    <source>
        <dbReference type="ARBA" id="ARBA00022679"/>
    </source>
</evidence>
<feature type="transmembrane region" description="Helical" evidence="12">
    <location>
        <begin position="431"/>
        <end position="454"/>
    </location>
</feature>
<organism evidence="15 16">
    <name type="scientific">Breznakia pachnodae</name>
    <dbReference type="NCBI Taxonomy" id="265178"/>
    <lineage>
        <taxon>Bacteria</taxon>
        <taxon>Bacillati</taxon>
        <taxon>Bacillota</taxon>
        <taxon>Erysipelotrichia</taxon>
        <taxon>Erysipelotrichales</taxon>
        <taxon>Erysipelotrichaceae</taxon>
        <taxon>Breznakia</taxon>
    </lineage>
</organism>
<evidence type="ECO:0000256" key="1">
    <source>
        <dbReference type="ARBA" id="ARBA00004651"/>
    </source>
</evidence>
<evidence type="ECO:0000256" key="10">
    <source>
        <dbReference type="ARBA" id="ARBA00023136"/>
    </source>
</evidence>